<evidence type="ECO:0000313" key="2">
    <source>
        <dbReference type="EMBL" id="MDN0288433.1"/>
    </source>
</evidence>
<comment type="caution">
    <text evidence="2">The sequence shown here is derived from an EMBL/GenBank/DDBJ whole genome shotgun (WGS) entry which is preliminary data.</text>
</comment>
<dbReference type="InterPro" id="IPR025669">
    <property type="entry name" value="AAA_dom"/>
</dbReference>
<proteinExistence type="predicted"/>
<dbReference type="PANTHER" id="PTHR13696:SF52">
    <property type="entry name" value="PARA FAMILY PROTEIN CT_582"/>
    <property type="match status" value="1"/>
</dbReference>
<evidence type="ECO:0000259" key="1">
    <source>
        <dbReference type="Pfam" id="PF13614"/>
    </source>
</evidence>
<protein>
    <submittedName>
        <fullName evidence="2">AAA family ATPase</fullName>
    </submittedName>
</protein>
<dbReference type="InterPro" id="IPR050678">
    <property type="entry name" value="DNA_Partitioning_ATPase"/>
</dbReference>
<dbReference type="PANTHER" id="PTHR13696">
    <property type="entry name" value="P-LOOP CONTAINING NUCLEOSIDE TRIPHOSPHATE HYDROLASE"/>
    <property type="match status" value="1"/>
</dbReference>
<dbReference type="AlphaFoldDB" id="A0AAP4NMP2"/>
<dbReference type="RefSeq" id="WP_198528669.1">
    <property type="nucleotide sequence ID" value="NZ_CP044334.1"/>
</dbReference>
<dbReference type="EMBL" id="JASVYU010000028">
    <property type="protein sequence ID" value="MDN0288433.1"/>
    <property type="molecule type" value="Genomic_DNA"/>
</dbReference>
<gene>
    <name evidence="2" type="ORF">QSH54_17735</name>
</gene>
<dbReference type="SUPFAM" id="SSF52540">
    <property type="entry name" value="P-loop containing nucleoside triphosphate hydrolases"/>
    <property type="match status" value="1"/>
</dbReference>
<dbReference type="Pfam" id="PF13614">
    <property type="entry name" value="AAA_31"/>
    <property type="match status" value="1"/>
</dbReference>
<accession>A0AAP4NMP2</accession>
<dbReference type="CDD" id="cd02042">
    <property type="entry name" value="ParAB_family"/>
    <property type="match status" value="1"/>
</dbReference>
<reference evidence="2" key="1">
    <citation type="submission" date="2023-06" db="EMBL/GenBank/DDBJ databases">
        <title>Genome sequences of Xanthomonas arboricola from Serbia and Montenegro.</title>
        <authorList>
            <person name="Ilicic R."/>
            <person name="Jelusic A."/>
            <person name="Harrison J."/>
            <person name="Greer S."/>
            <person name="Grant M."/>
            <person name="Vicente J."/>
            <person name="Popovic Milovanovic T."/>
            <person name="Studholme D.J."/>
        </authorList>
    </citation>
    <scope>NUCLEOTIDE SEQUENCE</scope>
    <source>
        <strain evidence="2">Xp320</strain>
    </source>
</reference>
<name>A0AAP4NMP2_9XANT</name>
<feature type="domain" description="AAA" evidence="1">
    <location>
        <begin position="45"/>
        <end position="232"/>
    </location>
</feature>
<sequence>MFSRYSASACRGICTMGRKKSPQFDKRLTKKVSQLRANGDGPYSVCFFNNKGGVGKTSLVANLGAQLALNCGAKVLIVDADPQCNLTQYVLTDDEFIDAYSDDSKIESIYSIIHPLSIGRGYSHNLPVKKTQNFGFDVVLGDPRLALKEDLLAQDWRDARSGGTRGLRTTFVFSDLIKKAENYDFVFFDMGPSLGAINRSVLLAANFFIVPMSIDIFSLWAIKNISEALKIWGRDLSNGLKLAEDPKELEAFSHESRLKFLGYVTQQHKERTEKGSARIVEAYSAINEKIPDEVRNHLSDLMLPRKKLSAHLGDIKHLASLAPKSQTLHSPMINVSASGSYTSMRKQAREIYTAISDNFLNSILGG</sequence>
<dbReference type="InterPro" id="IPR027417">
    <property type="entry name" value="P-loop_NTPase"/>
</dbReference>
<organism evidence="2">
    <name type="scientific">Xanthomonas arboricola pv. pruni</name>
    <dbReference type="NCBI Taxonomy" id="69929"/>
    <lineage>
        <taxon>Bacteria</taxon>
        <taxon>Pseudomonadati</taxon>
        <taxon>Pseudomonadota</taxon>
        <taxon>Gammaproteobacteria</taxon>
        <taxon>Lysobacterales</taxon>
        <taxon>Lysobacteraceae</taxon>
        <taxon>Xanthomonas</taxon>
    </lineage>
</organism>
<dbReference type="Gene3D" id="3.40.50.300">
    <property type="entry name" value="P-loop containing nucleotide triphosphate hydrolases"/>
    <property type="match status" value="1"/>
</dbReference>